<dbReference type="InterPro" id="IPR037914">
    <property type="entry name" value="SpoVT-AbrB_sf"/>
</dbReference>
<gene>
    <name evidence="3" type="ORF">C7416_106162</name>
</gene>
<comment type="similarity">
    <text evidence="1">Belongs to the VapB family.</text>
</comment>
<reference evidence="3" key="1">
    <citation type="submission" date="2018-06" db="EMBL/GenBank/DDBJ databases">
        <title>Genomic Encyclopedia of Type Strains, Phase IV (KMG-V): Genome sequencing to study the core and pangenomes of soil and plant-associated prokaryotes.</title>
        <authorList>
            <person name="Whitman W."/>
        </authorList>
    </citation>
    <scope>NUCLEOTIDE SEQUENCE [LARGE SCALE GENOMIC DNA]</scope>
    <source>
        <strain evidence="3">MLR2-44</strain>
    </source>
</reference>
<comment type="caution">
    <text evidence="3">The sequence shown here is derived from an EMBL/GenBank/DDBJ whole genome shotgun (WGS) entry which is preliminary data.</text>
</comment>
<dbReference type="GO" id="GO:0003677">
    <property type="term" value="F:DNA binding"/>
    <property type="evidence" value="ECO:0007669"/>
    <property type="project" value="InterPro"/>
</dbReference>
<accession>A0A2W7P6A4</accession>
<dbReference type="InterPro" id="IPR047976">
    <property type="entry name" value="Anti_VapB2-like"/>
</dbReference>
<name>A0A2W7P6A4_9BURK</name>
<dbReference type="InterPro" id="IPR007159">
    <property type="entry name" value="SpoVT-AbrB_dom"/>
</dbReference>
<evidence type="ECO:0000313" key="3">
    <source>
        <dbReference type="EMBL" id="PZX26873.1"/>
    </source>
</evidence>
<dbReference type="NCBIfam" id="NF040493">
    <property type="entry name" value="TA_anti_VapB"/>
    <property type="match status" value="1"/>
</dbReference>
<proteinExistence type="inferred from homology"/>
<dbReference type="PANTHER" id="PTHR37550">
    <property type="entry name" value="ANTITOXIN VAPB1"/>
    <property type="match status" value="1"/>
</dbReference>
<dbReference type="PANTHER" id="PTHR37550:SF3">
    <property type="entry name" value="ANTITOXIN VAPB1"/>
    <property type="match status" value="1"/>
</dbReference>
<dbReference type="AlphaFoldDB" id="A0A2W7P6A4"/>
<evidence type="ECO:0000313" key="4">
    <source>
        <dbReference type="Proteomes" id="UP000249638"/>
    </source>
</evidence>
<dbReference type="Proteomes" id="UP000249638">
    <property type="component" value="Unassembled WGS sequence"/>
</dbReference>
<protein>
    <submittedName>
        <fullName evidence="3">Antitoxin VapB</fullName>
    </submittedName>
</protein>
<evidence type="ECO:0000259" key="2">
    <source>
        <dbReference type="Pfam" id="PF04014"/>
    </source>
</evidence>
<dbReference type="InterPro" id="IPR051734">
    <property type="entry name" value="VapB_TA_antitoxins"/>
</dbReference>
<dbReference type="Gene3D" id="2.10.260.10">
    <property type="match status" value="1"/>
</dbReference>
<evidence type="ECO:0000256" key="1">
    <source>
        <dbReference type="ARBA" id="ARBA00007924"/>
    </source>
</evidence>
<dbReference type="EMBL" id="QKZN01000006">
    <property type="protein sequence ID" value="PZX26873.1"/>
    <property type="molecule type" value="Genomic_DNA"/>
</dbReference>
<keyword evidence="4" id="KW-1185">Reference proteome</keyword>
<organism evidence="3 4">
    <name type="scientific">Cupriavidus phytorum</name>
    <dbReference type="NCBI Taxonomy" id="3024399"/>
    <lineage>
        <taxon>Bacteria</taxon>
        <taxon>Pseudomonadati</taxon>
        <taxon>Pseudomonadota</taxon>
        <taxon>Betaproteobacteria</taxon>
        <taxon>Burkholderiales</taxon>
        <taxon>Burkholderiaceae</taxon>
        <taxon>Cupriavidus</taxon>
    </lineage>
</organism>
<dbReference type="SUPFAM" id="SSF89447">
    <property type="entry name" value="AbrB/MazE/MraZ-like"/>
    <property type="match status" value="1"/>
</dbReference>
<sequence>MEISMPFTRIFRNGNSQAVRIPAELAYPDTDMQFEIERIGDELRIRPARRRLTGLLDVFAAFPDDFMAPGREDQTQSEREGF</sequence>
<dbReference type="Pfam" id="PF04014">
    <property type="entry name" value="MazE_antitoxin"/>
    <property type="match status" value="1"/>
</dbReference>
<feature type="domain" description="SpoVT-AbrB" evidence="2">
    <location>
        <begin position="10"/>
        <end position="51"/>
    </location>
</feature>